<dbReference type="PROSITE" id="PS50186">
    <property type="entry name" value="DEP"/>
    <property type="match status" value="1"/>
</dbReference>
<reference evidence="2" key="1">
    <citation type="submission" date="2018-07" db="EMBL/GenBank/DDBJ databases">
        <title>Genetic characterization of Mycoplasma hyopneumoniae, M. hyorhinis and M. flocculare isolates through whole genome sequencing analysis: comparative analysis of sequence types and putative genes involved in virulence.</title>
        <authorList>
            <person name="Fourour S."/>
            <person name="Lucas P."/>
            <person name="Touzain F."/>
            <person name="Tocqueville V."/>
            <person name="Kempf I."/>
            <person name="Marois-Crehan C."/>
        </authorList>
    </citation>
    <scope>NUCLEOTIDE SEQUENCE</scope>
    <source>
        <strain evidence="2">MF22</strain>
    </source>
</reference>
<dbReference type="SUPFAM" id="SSF52980">
    <property type="entry name" value="Restriction endonuclease-like"/>
    <property type="match status" value="1"/>
</dbReference>
<name>A0AAW9XB26_MESFC</name>
<dbReference type="GO" id="GO:0035556">
    <property type="term" value="P:intracellular signal transduction"/>
    <property type="evidence" value="ECO:0007669"/>
    <property type="project" value="InterPro"/>
</dbReference>
<dbReference type="InterPro" id="IPR025103">
    <property type="entry name" value="DUF4011"/>
</dbReference>
<dbReference type="PANTHER" id="PTHR10887:SF495">
    <property type="entry name" value="HELICASE SENATAXIN ISOFORM X1-RELATED"/>
    <property type="match status" value="1"/>
</dbReference>
<dbReference type="Pfam" id="PF13195">
    <property type="entry name" value="DUF4011"/>
    <property type="match status" value="1"/>
</dbReference>
<dbReference type="InterPro" id="IPR027417">
    <property type="entry name" value="P-loop_NTPase"/>
</dbReference>
<dbReference type="InterPro" id="IPR047187">
    <property type="entry name" value="SF1_C_Upf1"/>
</dbReference>
<dbReference type="EMBL" id="QQRD01000001">
    <property type="protein sequence ID" value="MXR56541.1"/>
    <property type="molecule type" value="Genomic_DNA"/>
</dbReference>
<dbReference type="InterPro" id="IPR041677">
    <property type="entry name" value="DNA2/NAM7_AAA_11"/>
</dbReference>
<dbReference type="InterPro" id="IPR000591">
    <property type="entry name" value="DEP_dom"/>
</dbReference>
<sequence length="1585" mass="187072">MQRYRVYEELKNWQNKLLDISKKNRLINFNLFKPTKTTPLKLGIILPDFNEFLDNIIENRVVLIFRNPENRRSKSSKNIKKSKDFVPLTLEEIQPDLKNVRISSKQIVSNLLLEQEYLVVKSLYQKSKNYKEEKAINILYLGIGFLKWFEKTDEKTPIYSPIFLFPAQIKCQTLQGKEKIFLEFLDNAFLDINLTLLRKLQLLELDTTLSKFKVDNSLSIKENYNNFKKLFNLGNKLSNWEIIDTIQLSIFDYSKIEIYTDLVENQEKIIRNNFYKEVNYHNKTTVNGEKSGSKGSLAKTVDEFRGINPKDYFHILEADSTQEAAIQAAIRGENFILDGPPGTGKSQTITNIINEFLARGKTVLFVAEKLAALNVVYSNLKKIGLSDSVIAIHNDNIKKKEIVMNLLATLEKGQNSILINKVESNLIENTYSEFQSKLNNYGEKLTKIREQLSKSLYELIGEYQSLVNLPSFDFFLSEESVKKIDYKSLQKIEWSLNNLFLKFKHVNFNLKKHPWYGLKEVSIDEYKKQKFKSWISELVVLSSLIFENVKEFKFFLMHSDQHLDNISSLFDFLKTLYNLDTIDLEKLKAVDNLTFEIKKYIQILQIKNEVKKIELDLNKYFKIIPLSLPIFEFKEIIKNYQKSRIKFFNFKYKKIKKTLSNYFKNDVPIEIFLETLPSINLLIQKKTMFSRIIGSLKFKVNDNSDAEIENNYKQLRFYEKLKFLNDFTKIKVQEDEFVEFFLESKYTKELLLKKLFLPVESFMQIWTEFSLYLDLEQFNFKFLKKEKFEENLQQKIRKIDQIYDISRINSNICELIELGVSHFVKKAIEDNLQYDFYKIFLKKFYKLLIDQIMHSEFENFDWQTLSLNRTKFEDAQKKLDVLTQKKVDSVLLEKIPQIDFFSDKNSEIRILKQEANKSRRLMPFNELFLRIPNLLKKLKPCIMMSPLSVSSYFKNSDIEFDLVIFDEASQIKPESAIGAIARAKQYIIAGDKEQMPPTSFSDTLSVDIKLDENLTEFNVADYLSILDVSQTFLKSYRLKWHYRSKFEELIHPSNMEIYNNDLVTFPANKKPIEFQGIKFFKVEKPLYKARKNEKEAKKIVEILEKILKKHGNRYTIGIVTTNLAQEKLISSEIEKFKVKNPQFFSFFSDETGVDFFVKNIESVQGDERDIIIFSLNFGPNEEGKISLNFGAINQENGYRRLNVAFTRAKYSTIIVSSIDPEQIDLTKTKSRGARFLKKYLEIAKYGVEKYGVESMTKSESRLISKAHFEVDVYNELIKLGYKVVKNVGFSNYKIDLAVVDSKNEEEFLLGIEFDGSVFVELKNARDREILRKKVLKMRGWSILRIWSLDWFQNPKQQIKRITDQIKMLESKKYQFHNFSNEGKSEKEKTILKQIDKTLTLITEKFKTDFRSVFQLRFELSFQNLINLYNEIKDKYELLIYIFKKVQILYKNEFYKIVAWLGGKTKISILTKQEADTIAKELVEKGIIFTTQSHYLLKNISYYNFFLQPKRPIKEMHYFEIRDLIIKIIRNTNVIAKSDLYDLILEVTNFTSFKNKTRDYLERCLDKLMKEKIIFIDKYGNLTLDK</sequence>
<dbReference type="CDD" id="cd18808">
    <property type="entry name" value="SF1_C_Upf1"/>
    <property type="match status" value="1"/>
</dbReference>
<feature type="domain" description="DEP" evidence="1">
    <location>
        <begin position="1456"/>
        <end position="1506"/>
    </location>
</feature>
<dbReference type="Proteomes" id="UP001193441">
    <property type="component" value="Unassembled WGS sequence"/>
</dbReference>
<dbReference type="InterPro" id="IPR045055">
    <property type="entry name" value="DNA2/NAM7-like"/>
</dbReference>
<dbReference type="InterPro" id="IPR011335">
    <property type="entry name" value="Restrct_endonuc-II-like"/>
</dbReference>
<dbReference type="Pfam" id="PF13087">
    <property type="entry name" value="AAA_12"/>
    <property type="match status" value="1"/>
</dbReference>
<dbReference type="SUPFAM" id="SSF52540">
    <property type="entry name" value="P-loop containing nucleoside triphosphate hydrolases"/>
    <property type="match status" value="2"/>
</dbReference>
<comment type="caution">
    <text evidence="2">The sequence shown here is derived from an EMBL/GenBank/DDBJ whole genome shotgun (WGS) entry which is preliminary data.</text>
</comment>
<evidence type="ECO:0000313" key="2">
    <source>
        <dbReference type="EMBL" id="MXR56541.1"/>
    </source>
</evidence>
<evidence type="ECO:0000313" key="3">
    <source>
        <dbReference type="Proteomes" id="UP001193441"/>
    </source>
</evidence>
<dbReference type="GO" id="GO:0004386">
    <property type="term" value="F:helicase activity"/>
    <property type="evidence" value="ECO:0007669"/>
    <property type="project" value="InterPro"/>
</dbReference>
<dbReference type="Gene3D" id="3.40.50.300">
    <property type="entry name" value="P-loop containing nucleotide triphosphate hydrolases"/>
    <property type="match status" value="3"/>
</dbReference>
<dbReference type="InterPro" id="IPR041679">
    <property type="entry name" value="DNA2/NAM7-like_C"/>
</dbReference>
<accession>A0AAW9XB26</accession>
<dbReference type="InterPro" id="IPR049468">
    <property type="entry name" value="Restrct_endonuc-II-like_dom"/>
</dbReference>
<dbReference type="Gene3D" id="3.40.960.10">
    <property type="entry name" value="VSR Endonuclease"/>
    <property type="match status" value="1"/>
</dbReference>
<gene>
    <name evidence="2" type="ORF">DR094_00830</name>
</gene>
<evidence type="ECO:0000259" key="1">
    <source>
        <dbReference type="PROSITE" id="PS50186"/>
    </source>
</evidence>
<dbReference type="PANTHER" id="PTHR10887">
    <property type="entry name" value="DNA2/NAM7 HELICASE FAMILY"/>
    <property type="match status" value="1"/>
</dbReference>
<protein>
    <submittedName>
        <fullName evidence="2">DUF4011 domain-containing protein</fullName>
    </submittedName>
</protein>
<dbReference type="Pfam" id="PF18741">
    <property type="entry name" value="MTES_1575"/>
    <property type="match status" value="1"/>
</dbReference>
<dbReference type="RefSeq" id="WP_160583713.1">
    <property type="nucleotide sequence ID" value="NZ_QQRD01000001.1"/>
</dbReference>
<proteinExistence type="predicted"/>
<dbReference type="Pfam" id="PF13086">
    <property type="entry name" value="AAA_11"/>
    <property type="match status" value="2"/>
</dbReference>
<organism evidence="2 3">
    <name type="scientific">Mesomycoplasma flocculare</name>
    <name type="common">Mycoplasma flocculare</name>
    <dbReference type="NCBI Taxonomy" id="2128"/>
    <lineage>
        <taxon>Bacteria</taxon>
        <taxon>Bacillati</taxon>
        <taxon>Mycoplasmatota</taxon>
        <taxon>Mycoplasmoidales</taxon>
        <taxon>Metamycoplasmataceae</taxon>
        <taxon>Mesomycoplasma</taxon>
    </lineage>
</organism>